<dbReference type="PROSITE" id="PS51257">
    <property type="entry name" value="PROKAR_LIPOPROTEIN"/>
    <property type="match status" value="1"/>
</dbReference>
<feature type="domain" description="Pesticidal crystal protein Cry22Aa Ig-like" evidence="1">
    <location>
        <begin position="36"/>
        <end position="107"/>
    </location>
</feature>
<evidence type="ECO:0000313" key="2">
    <source>
        <dbReference type="EMBL" id="NLR79385.1"/>
    </source>
</evidence>
<dbReference type="Gene3D" id="2.60.40.10">
    <property type="entry name" value="Immunoglobulins"/>
    <property type="match status" value="1"/>
</dbReference>
<dbReference type="InterPro" id="IPR032179">
    <property type="entry name" value="Cry22Aa_Ig-like"/>
</dbReference>
<evidence type="ECO:0000313" key="3">
    <source>
        <dbReference type="Proteomes" id="UP000552864"/>
    </source>
</evidence>
<protein>
    <submittedName>
        <fullName evidence="2">DUF5011 domain-containing protein</fullName>
    </submittedName>
</protein>
<reference evidence="2 3" key="1">
    <citation type="submission" date="2020-04" db="EMBL/GenBank/DDBJ databases">
        <authorList>
            <person name="Yin C."/>
        </authorList>
    </citation>
    <scope>NUCLEOTIDE SEQUENCE [LARGE SCALE GENOMIC DNA]</scope>
    <source>
        <strain evidence="2 3">Ak56</strain>
    </source>
</reference>
<organism evidence="2 3">
    <name type="scientific">Chitinophaga eiseniae</name>
    <dbReference type="NCBI Taxonomy" id="634771"/>
    <lineage>
        <taxon>Bacteria</taxon>
        <taxon>Pseudomonadati</taxon>
        <taxon>Bacteroidota</taxon>
        <taxon>Chitinophagia</taxon>
        <taxon>Chitinophagales</taxon>
        <taxon>Chitinophagaceae</taxon>
        <taxon>Chitinophaga</taxon>
    </lineage>
</organism>
<proteinExistence type="predicted"/>
<dbReference type="AlphaFoldDB" id="A0A847SJV7"/>
<dbReference type="Proteomes" id="UP000552864">
    <property type="component" value="Unassembled WGS sequence"/>
</dbReference>
<evidence type="ECO:0000259" key="1">
    <source>
        <dbReference type="Pfam" id="PF16403"/>
    </source>
</evidence>
<keyword evidence="3" id="KW-1185">Reference proteome</keyword>
<comment type="caution">
    <text evidence="2">The sequence shown here is derived from an EMBL/GenBank/DDBJ whole genome shotgun (WGS) entry which is preliminary data.</text>
</comment>
<accession>A0A847SJV7</accession>
<sequence>MKALYIFLAGCLVFTACTKKSENVFTQTVTPIYPVITMKGGPNVIVPIGGTYTDQGATSFDSAANTTTNISPVSNNVDPATGGVYTVNFHAVNSYGYQSNAIRHVLVSNYANAADDISGEYTRLSNGQTVNVTKVATGLYTIDNVGGVKGDPNFVFPYYIGFLDMNTFVGTEQGTPIGPLSLKNPVIIRGPGTSITLKYVVINDHFGTSTRTFVRP</sequence>
<dbReference type="RefSeq" id="WP_168738692.1">
    <property type="nucleotide sequence ID" value="NZ_JABAHZ010000002.1"/>
</dbReference>
<gene>
    <name evidence="2" type="ORF">HGH91_12155</name>
</gene>
<name>A0A847SJV7_9BACT</name>
<dbReference type="InterPro" id="IPR013783">
    <property type="entry name" value="Ig-like_fold"/>
</dbReference>
<dbReference type="Pfam" id="PF16403">
    <property type="entry name" value="Bact_surface_Ig-like"/>
    <property type="match status" value="1"/>
</dbReference>
<dbReference type="EMBL" id="JABAHZ010000002">
    <property type="protein sequence ID" value="NLR79385.1"/>
    <property type="molecule type" value="Genomic_DNA"/>
</dbReference>